<dbReference type="GO" id="GO:0009002">
    <property type="term" value="F:serine-type D-Ala-D-Ala carboxypeptidase activity"/>
    <property type="evidence" value="ECO:0007669"/>
    <property type="project" value="UniProtKB-EC"/>
</dbReference>
<dbReference type="RefSeq" id="WP_169626362.1">
    <property type="nucleotide sequence ID" value="NZ_JABBNT010000005.1"/>
</dbReference>
<dbReference type="SUPFAM" id="SSF69189">
    <property type="entry name" value="Penicillin-binding protein associated domain"/>
    <property type="match status" value="1"/>
</dbReference>
<evidence type="ECO:0000256" key="5">
    <source>
        <dbReference type="ARBA" id="ARBA00022645"/>
    </source>
</evidence>
<keyword evidence="7 16" id="KW-0732">Signal</keyword>
<evidence type="ECO:0000256" key="13">
    <source>
        <dbReference type="PIRSR" id="PIRSR618044-1"/>
    </source>
</evidence>
<feature type="chain" id="PRO_5031514484" description="serine-type D-Ala-D-Ala carboxypeptidase" evidence="16">
    <location>
        <begin position="26"/>
        <end position="386"/>
    </location>
</feature>
<evidence type="ECO:0000256" key="4">
    <source>
        <dbReference type="ARBA" id="ARBA00012448"/>
    </source>
</evidence>
<evidence type="ECO:0000259" key="17">
    <source>
        <dbReference type="SMART" id="SM00936"/>
    </source>
</evidence>
<evidence type="ECO:0000256" key="2">
    <source>
        <dbReference type="ARBA" id="ARBA00004752"/>
    </source>
</evidence>
<keyword evidence="9" id="KW-0133">Cell shape</keyword>
<feature type="binding site" evidence="14">
    <location>
        <position position="224"/>
    </location>
    <ligand>
        <name>substrate</name>
    </ligand>
</feature>
<dbReference type="GO" id="GO:0009252">
    <property type="term" value="P:peptidoglycan biosynthetic process"/>
    <property type="evidence" value="ECO:0007669"/>
    <property type="project" value="UniProtKB-UniPathway"/>
</dbReference>
<keyword evidence="5 18" id="KW-0121">Carboxypeptidase</keyword>
<evidence type="ECO:0000256" key="7">
    <source>
        <dbReference type="ARBA" id="ARBA00022729"/>
    </source>
</evidence>
<evidence type="ECO:0000256" key="1">
    <source>
        <dbReference type="ARBA" id="ARBA00003217"/>
    </source>
</evidence>
<dbReference type="SUPFAM" id="SSF56601">
    <property type="entry name" value="beta-lactamase/transpeptidase-like"/>
    <property type="match status" value="1"/>
</dbReference>
<organism evidence="18 19">
    <name type="scientific">Pacificispira spongiicola</name>
    <dbReference type="NCBI Taxonomy" id="2729598"/>
    <lineage>
        <taxon>Bacteria</taxon>
        <taxon>Pseudomonadati</taxon>
        <taxon>Pseudomonadota</taxon>
        <taxon>Alphaproteobacteria</taxon>
        <taxon>Rhodospirillales</taxon>
        <taxon>Rhodospirillaceae</taxon>
        <taxon>Pacificispira</taxon>
    </lineage>
</organism>
<comment type="caution">
    <text evidence="18">The sequence shown here is derived from an EMBL/GenBank/DDBJ whole genome shotgun (WGS) entry which is preliminary data.</text>
</comment>
<keyword evidence="10" id="KW-0573">Peptidoglycan synthesis</keyword>
<proteinExistence type="inferred from homology"/>
<name>A0A7Y0E2D4_9PROT</name>
<feature type="signal peptide" evidence="16">
    <location>
        <begin position="1"/>
        <end position="25"/>
    </location>
</feature>
<feature type="active site" description="Acyl-ester intermediate" evidence="13">
    <location>
        <position position="62"/>
    </location>
</feature>
<dbReference type="InterPro" id="IPR001967">
    <property type="entry name" value="Peptidase_S11_N"/>
</dbReference>
<dbReference type="InterPro" id="IPR018044">
    <property type="entry name" value="Peptidase_S11"/>
</dbReference>
<accession>A0A7Y0E2D4</accession>
<dbReference type="PANTHER" id="PTHR21581:SF6">
    <property type="entry name" value="TRAFFICKING PROTEIN PARTICLE COMPLEX SUBUNIT 12"/>
    <property type="match status" value="1"/>
</dbReference>
<keyword evidence="6" id="KW-0645">Protease</keyword>
<dbReference type="GO" id="GO:0071555">
    <property type="term" value="P:cell wall organization"/>
    <property type="evidence" value="ECO:0007669"/>
    <property type="project" value="UniProtKB-KW"/>
</dbReference>
<dbReference type="PANTHER" id="PTHR21581">
    <property type="entry name" value="D-ALANYL-D-ALANINE CARBOXYPEPTIDASE"/>
    <property type="match status" value="1"/>
</dbReference>
<sequence>MFSRILSAIVLTVAAAVAAAPPVSAQDVNSLETQAEQAILIDYSTGTILLSKNADTRMYPASMTKLMTAYLVFERLKNGTLSLDDTFPVSEEAWRKGGSKMFVEVGSRVRVEDLLRGIIIQSGNDATIVVAEGLSGSEEAFAREMTAKANELGMMHTQFRNASGWPDDEHYTTAHDLAVLAEHIIRDFPEFYHFYSETEFTYSEITQQNRNPLLYRNIGADGLKTGHTEASGYGLTASAVQNGQRLVLVVNGLGSTKERSQEAERILDWGFREFGTYRLFSAGETVDQSPVWLGVDGRVPLIVQEPVSVVVRRNHRDDLKVVLKTQEPVPAPIEAGTPLGTLEISAPGMKTKEVPLVAGEAVARLGSFGRLKAAVEYLVFGESSGG</sequence>
<comment type="similarity">
    <text evidence="3 15">Belongs to the peptidase S11 family.</text>
</comment>
<dbReference type="EC" id="3.4.16.4" evidence="4"/>
<evidence type="ECO:0000256" key="3">
    <source>
        <dbReference type="ARBA" id="ARBA00007164"/>
    </source>
</evidence>
<dbReference type="Proteomes" id="UP000539372">
    <property type="component" value="Unassembled WGS sequence"/>
</dbReference>
<protein>
    <recommendedName>
        <fullName evidence="4">serine-type D-Ala-D-Ala carboxypeptidase</fullName>
        <ecNumber evidence="4">3.4.16.4</ecNumber>
    </recommendedName>
</protein>
<evidence type="ECO:0000256" key="8">
    <source>
        <dbReference type="ARBA" id="ARBA00022801"/>
    </source>
</evidence>
<comment type="catalytic activity">
    <reaction evidence="12">
        <text>Preferential cleavage: (Ac)2-L-Lys-D-Ala-|-D-Ala. Also transpeptidation of peptidyl-alanyl moieties that are N-acyl substituents of D-alanine.</text>
        <dbReference type="EC" id="3.4.16.4"/>
    </reaction>
</comment>
<evidence type="ECO:0000256" key="6">
    <source>
        <dbReference type="ARBA" id="ARBA00022670"/>
    </source>
</evidence>
<feature type="domain" description="Peptidase S11 D-Ala-D-Ala carboxypeptidase A C-terminal" evidence="17">
    <location>
        <begin position="274"/>
        <end position="364"/>
    </location>
</feature>
<keyword evidence="8" id="KW-0378">Hydrolase</keyword>
<dbReference type="InterPro" id="IPR015956">
    <property type="entry name" value="Peniciliin-bd_prot_C_sf"/>
</dbReference>
<evidence type="ECO:0000256" key="16">
    <source>
        <dbReference type="SAM" id="SignalP"/>
    </source>
</evidence>
<reference evidence="18 19" key="1">
    <citation type="submission" date="2020-04" db="EMBL/GenBank/DDBJ databases">
        <title>Rhodospirillaceae bacterium KN72 isolated from deep sea.</title>
        <authorList>
            <person name="Zhang D.-C."/>
        </authorList>
    </citation>
    <scope>NUCLEOTIDE SEQUENCE [LARGE SCALE GENOMIC DNA]</scope>
    <source>
        <strain evidence="18 19">KN72</strain>
    </source>
</reference>
<evidence type="ECO:0000256" key="14">
    <source>
        <dbReference type="PIRSR" id="PIRSR618044-2"/>
    </source>
</evidence>
<feature type="active site" evidence="13">
    <location>
        <position position="122"/>
    </location>
</feature>
<evidence type="ECO:0000256" key="10">
    <source>
        <dbReference type="ARBA" id="ARBA00022984"/>
    </source>
</evidence>
<evidence type="ECO:0000313" key="19">
    <source>
        <dbReference type="Proteomes" id="UP000539372"/>
    </source>
</evidence>
<evidence type="ECO:0000256" key="15">
    <source>
        <dbReference type="RuleBase" id="RU004016"/>
    </source>
</evidence>
<feature type="active site" description="Proton acceptor" evidence="13">
    <location>
        <position position="65"/>
    </location>
</feature>
<dbReference type="PRINTS" id="PR00725">
    <property type="entry name" value="DADACBPTASE1"/>
</dbReference>
<comment type="function">
    <text evidence="1">Removes C-terminal D-alanyl residues from sugar-peptide cell wall precursors.</text>
</comment>
<gene>
    <name evidence="18" type="ORF">HH303_15805</name>
</gene>
<evidence type="ECO:0000256" key="9">
    <source>
        <dbReference type="ARBA" id="ARBA00022960"/>
    </source>
</evidence>
<dbReference type="Gene3D" id="2.60.410.10">
    <property type="entry name" value="D-Ala-D-Ala carboxypeptidase, C-terminal domain"/>
    <property type="match status" value="1"/>
</dbReference>
<evidence type="ECO:0000256" key="12">
    <source>
        <dbReference type="ARBA" id="ARBA00034000"/>
    </source>
</evidence>
<dbReference type="Pfam" id="PF07943">
    <property type="entry name" value="PBP5_C"/>
    <property type="match status" value="1"/>
</dbReference>
<dbReference type="Gene3D" id="3.40.710.10">
    <property type="entry name" value="DD-peptidase/beta-lactamase superfamily"/>
    <property type="match status" value="1"/>
</dbReference>
<dbReference type="SMART" id="SM00936">
    <property type="entry name" value="PBP5_C"/>
    <property type="match status" value="1"/>
</dbReference>
<comment type="pathway">
    <text evidence="2">Cell wall biogenesis; peptidoglycan biosynthesis.</text>
</comment>
<keyword evidence="11" id="KW-0961">Cell wall biogenesis/degradation</keyword>
<evidence type="ECO:0000256" key="11">
    <source>
        <dbReference type="ARBA" id="ARBA00023316"/>
    </source>
</evidence>
<dbReference type="InterPro" id="IPR012907">
    <property type="entry name" value="Peptidase_S11_C"/>
</dbReference>
<keyword evidence="19" id="KW-1185">Reference proteome</keyword>
<dbReference type="AlphaFoldDB" id="A0A7Y0E2D4"/>
<dbReference type="UniPathway" id="UPA00219"/>
<dbReference type="InterPro" id="IPR037167">
    <property type="entry name" value="Peptidase_S11_C_sf"/>
</dbReference>
<dbReference type="InterPro" id="IPR012338">
    <property type="entry name" value="Beta-lactam/transpept-like"/>
</dbReference>
<dbReference type="Pfam" id="PF00768">
    <property type="entry name" value="Peptidase_S11"/>
    <property type="match status" value="1"/>
</dbReference>
<dbReference type="GO" id="GO:0006508">
    <property type="term" value="P:proteolysis"/>
    <property type="evidence" value="ECO:0007669"/>
    <property type="project" value="UniProtKB-KW"/>
</dbReference>
<evidence type="ECO:0000313" key="18">
    <source>
        <dbReference type="EMBL" id="NMM45962.1"/>
    </source>
</evidence>
<dbReference type="EMBL" id="JABBNT010000005">
    <property type="protein sequence ID" value="NMM45962.1"/>
    <property type="molecule type" value="Genomic_DNA"/>
</dbReference>
<dbReference type="GO" id="GO:0008360">
    <property type="term" value="P:regulation of cell shape"/>
    <property type="evidence" value="ECO:0007669"/>
    <property type="project" value="UniProtKB-KW"/>
</dbReference>